<dbReference type="Pfam" id="PF12833">
    <property type="entry name" value="HTH_18"/>
    <property type="match status" value="1"/>
</dbReference>
<evidence type="ECO:0000313" key="5">
    <source>
        <dbReference type="EMBL" id="OQP62163.1"/>
    </source>
</evidence>
<dbReference type="InterPro" id="IPR009057">
    <property type="entry name" value="Homeodomain-like_sf"/>
</dbReference>
<dbReference type="EMBL" id="LWBP01000123">
    <property type="protein sequence ID" value="OQP62163.1"/>
    <property type="molecule type" value="Genomic_DNA"/>
</dbReference>
<accession>A0A1V9FUY8</accession>
<name>A0A1V9FUY8_9BACT</name>
<dbReference type="SUPFAM" id="SSF46689">
    <property type="entry name" value="Homeodomain-like"/>
    <property type="match status" value="1"/>
</dbReference>
<dbReference type="STRING" id="550983.A4R26_17940"/>
<keyword evidence="1" id="KW-0805">Transcription regulation</keyword>
<dbReference type="GO" id="GO:0043565">
    <property type="term" value="F:sequence-specific DNA binding"/>
    <property type="evidence" value="ECO:0007669"/>
    <property type="project" value="InterPro"/>
</dbReference>
<organism evidence="5 6">
    <name type="scientific">Niastella populi</name>
    <dbReference type="NCBI Taxonomy" id="550983"/>
    <lineage>
        <taxon>Bacteria</taxon>
        <taxon>Pseudomonadati</taxon>
        <taxon>Bacteroidota</taxon>
        <taxon>Chitinophagia</taxon>
        <taxon>Chitinophagales</taxon>
        <taxon>Chitinophagaceae</taxon>
        <taxon>Niastella</taxon>
    </lineage>
</organism>
<dbReference type="RefSeq" id="WP_081163948.1">
    <property type="nucleotide sequence ID" value="NZ_LWBP01000123.1"/>
</dbReference>
<dbReference type="PANTHER" id="PTHR43280:SF2">
    <property type="entry name" value="HTH-TYPE TRANSCRIPTIONAL REGULATOR EXSA"/>
    <property type="match status" value="1"/>
</dbReference>
<gene>
    <name evidence="5" type="ORF">A4R26_17940</name>
</gene>
<keyword evidence="2" id="KW-0238">DNA-binding</keyword>
<feature type="domain" description="HTH araC/xylS-type" evidence="4">
    <location>
        <begin position="12"/>
        <end position="109"/>
    </location>
</feature>
<dbReference type="SMART" id="SM00342">
    <property type="entry name" value="HTH_ARAC"/>
    <property type="match status" value="1"/>
</dbReference>
<dbReference type="Proteomes" id="UP000192276">
    <property type="component" value="Unassembled WGS sequence"/>
</dbReference>
<dbReference type="GO" id="GO:0003700">
    <property type="term" value="F:DNA-binding transcription factor activity"/>
    <property type="evidence" value="ECO:0007669"/>
    <property type="project" value="InterPro"/>
</dbReference>
<dbReference type="PROSITE" id="PS00041">
    <property type="entry name" value="HTH_ARAC_FAMILY_1"/>
    <property type="match status" value="1"/>
</dbReference>
<protein>
    <recommendedName>
        <fullName evidence="4">HTH araC/xylS-type domain-containing protein</fullName>
    </recommendedName>
</protein>
<evidence type="ECO:0000256" key="2">
    <source>
        <dbReference type="ARBA" id="ARBA00023125"/>
    </source>
</evidence>
<dbReference type="InterPro" id="IPR018062">
    <property type="entry name" value="HTH_AraC-typ_CS"/>
</dbReference>
<dbReference type="PROSITE" id="PS01124">
    <property type="entry name" value="HTH_ARAC_FAMILY_2"/>
    <property type="match status" value="1"/>
</dbReference>
<reference evidence="6" key="1">
    <citation type="submission" date="2016-04" db="EMBL/GenBank/DDBJ databases">
        <authorList>
            <person name="Chen L."/>
            <person name="Zhuang W."/>
            <person name="Wang G."/>
        </authorList>
    </citation>
    <scope>NUCLEOTIDE SEQUENCE [LARGE SCALE GENOMIC DNA]</scope>
    <source>
        <strain evidence="6">208</strain>
    </source>
</reference>
<evidence type="ECO:0000313" key="6">
    <source>
        <dbReference type="Proteomes" id="UP000192276"/>
    </source>
</evidence>
<dbReference type="AlphaFoldDB" id="A0A1V9FUY8"/>
<evidence type="ECO:0000256" key="1">
    <source>
        <dbReference type="ARBA" id="ARBA00023015"/>
    </source>
</evidence>
<sequence length="120" mass="14050">MKLSNEDLRKIAQVKSILEKEYRNNNTHAQLASRVNTNESKLRKGFKLVNNKTIYEYLTQVRIEKAKELLETTDDPVKAIAFKLGYDVSNLVKQFKKITGMAPIEWRRKNTPNRSFTFML</sequence>
<dbReference type="InterPro" id="IPR018060">
    <property type="entry name" value="HTH_AraC"/>
</dbReference>
<evidence type="ECO:0000259" key="4">
    <source>
        <dbReference type="PROSITE" id="PS01124"/>
    </source>
</evidence>
<proteinExistence type="predicted"/>
<evidence type="ECO:0000256" key="3">
    <source>
        <dbReference type="ARBA" id="ARBA00023163"/>
    </source>
</evidence>
<dbReference type="Gene3D" id="1.10.10.60">
    <property type="entry name" value="Homeodomain-like"/>
    <property type="match status" value="2"/>
</dbReference>
<dbReference type="OrthoDB" id="799767at2"/>
<comment type="caution">
    <text evidence="5">The sequence shown here is derived from an EMBL/GenBank/DDBJ whole genome shotgun (WGS) entry which is preliminary data.</text>
</comment>
<keyword evidence="6" id="KW-1185">Reference proteome</keyword>
<keyword evidence="3" id="KW-0804">Transcription</keyword>
<dbReference type="PANTHER" id="PTHR43280">
    <property type="entry name" value="ARAC-FAMILY TRANSCRIPTIONAL REGULATOR"/>
    <property type="match status" value="1"/>
</dbReference>